<dbReference type="Gene3D" id="3.60.15.10">
    <property type="entry name" value="Ribonuclease Z/Hydroxyacylglutathione hydrolase-like"/>
    <property type="match status" value="1"/>
</dbReference>
<dbReference type="eggNOG" id="ENOG502S1A6">
    <property type="taxonomic scope" value="Eukaryota"/>
</dbReference>
<evidence type="ECO:0000259" key="6">
    <source>
        <dbReference type="SMART" id="SM00849"/>
    </source>
</evidence>
<dbReference type="SUPFAM" id="SSF56281">
    <property type="entry name" value="Metallo-hydrolase/oxidoreductase"/>
    <property type="match status" value="1"/>
</dbReference>
<comment type="cofactor">
    <cofactor evidence="1">
        <name>Zn(2+)</name>
        <dbReference type="ChEBI" id="CHEBI:29105"/>
    </cofactor>
</comment>
<dbReference type="CDD" id="cd07730">
    <property type="entry name" value="metallo-hydrolase-like_MBL-fold"/>
    <property type="match status" value="1"/>
</dbReference>
<organism evidence="7 8">
    <name type="scientific">Coniophora puteana (strain RWD-64-598)</name>
    <name type="common">Brown rot fungus</name>
    <dbReference type="NCBI Taxonomy" id="741705"/>
    <lineage>
        <taxon>Eukaryota</taxon>
        <taxon>Fungi</taxon>
        <taxon>Dikarya</taxon>
        <taxon>Basidiomycota</taxon>
        <taxon>Agaricomycotina</taxon>
        <taxon>Agaricomycetes</taxon>
        <taxon>Agaricomycetidae</taxon>
        <taxon>Boletales</taxon>
        <taxon>Coniophorineae</taxon>
        <taxon>Coniophoraceae</taxon>
        <taxon>Coniophora</taxon>
    </lineage>
</organism>
<dbReference type="GO" id="GO:0046872">
    <property type="term" value="F:metal ion binding"/>
    <property type="evidence" value="ECO:0007669"/>
    <property type="project" value="UniProtKB-KW"/>
</dbReference>
<dbReference type="InterPro" id="IPR001279">
    <property type="entry name" value="Metallo-B-lactamas"/>
</dbReference>
<keyword evidence="8" id="KW-1185">Reference proteome</keyword>
<dbReference type="InterPro" id="IPR051013">
    <property type="entry name" value="MBL_superfamily_lactonases"/>
</dbReference>
<dbReference type="PANTHER" id="PTHR42978:SF2">
    <property type="entry name" value="102 KBASES UNSTABLE REGION: FROM 1 TO 119443"/>
    <property type="match status" value="1"/>
</dbReference>
<reference evidence="8" key="1">
    <citation type="journal article" date="2012" name="Science">
        <title>The Paleozoic origin of enzymatic lignin decomposition reconstructed from 31 fungal genomes.</title>
        <authorList>
            <person name="Floudas D."/>
            <person name="Binder M."/>
            <person name="Riley R."/>
            <person name="Barry K."/>
            <person name="Blanchette R.A."/>
            <person name="Henrissat B."/>
            <person name="Martinez A.T."/>
            <person name="Otillar R."/>
            <person name="Spatafora J.W."/>
            <person name="Yadav J.S."/>
            <person name="Aerts A."/>
            <person name="Benoit I."/>
            <person name="Boyd A."/>
            <person name="Carlson A."/>
            <person name="Copeland A."/>
            <person name="Coutinho P.M."/>
            <person name="de Vries R.P."/>
            <person name="Ferreira P."/>
            <person name="Findley K."/>
            <person name="Foster B."/>
            <person name="Gaskell J."/>
            <person name="Glotzer D."/>
            <person name="Gorecki P."/>
            <person name="Heitman J."/>
            <person name="Hesse C."/>
            <person name="Hori C."/>
            <person name="Igarashi K."/>
            <person name="Jurgens J.A."/>
            <person name="Kallen N."/>
            <person name="Kersten P."/>
            <person name="Kohler A."/>
            <person name="Kuees U."/>
            <person name="Kumar T.K.A."/>
            <person name="Kuo A."/>
            <person name="LaButti K."/>
            <person name="Larrondo L.F."/>
            <person name="Lindquist E."/>
            <person name="Ling A."/>
            <person name="Lombard V."/>
            <person name="Lucas S."/>
            <person name="Lundell T."/>
            <person name="Martin R."/>
            <person name="McLaughlin D.J."/>
            <person name="Morgenstern I."/>
            <person name="Morin E."/>
            <person name="Murat C."/>
            <person name="Nagy L.G."/>
            <person name="Nolan M."/>
            <person name="Ohm R.A."/>
            <person name="Patyshakuliyeva A."/>
            <person name="Rokas A."/>
            <person name="Ruiz-Duenas F.J."/>
            <person name="Sabat G."/>
            <person name="Salamov A."/>
            <person name="Samejima M."/>
            <person name="Schmutz J."/>
            <person name="Slot J.C."/>
            <person name="St John F."/>
            <person name="Stenlid J."/>
            <person name="Sun H."/>
            <person name="Sun S."/>
            <person name="Syed K."/>
            <person name="Tsang A."/>
            <person name="Wiebenga A."/>
            <person name="Young D."/>
            <person name="Pisabarro A."/>
            <person name="Eastwood D.C."/>
            <person name="Martin F."/>
            <person name="Cullen D."/>
            <person name="Grigoriev I.V."/>
            <person name="Hibbett D.S."/>
        </authorList>
    </citation>
    <scope>NUCLEOTIDE SEQUENCE [LARGE SCALE GENOMIC DNA]</scope>
    <source>
        <strain evidence="8">RWD-64-598 SS2</strain>
    </source>
</reference>
<dbReference type="GeneID" id="19199031"/>
<protein>
    <submittedName>
        <fullName evidence="7">Metallo-hydrolase oxidoreductase</fullName>
    </submittedName>
</protein>
<dbReference type="AlphaFoldDB" id="R7SDS8"/>
<comment type="similarity">
    <text evidence="2">Belongs to the metallo-beta-lactamase superfamily.</text>
</comment>
<dbReference type="GO" id="GO:0016787">
    <property type="term" value="F:hydrolase activity"/>
    <property type="evidence" value="ECO:0007669"/>
    <property type="project" value="UniProtKB-KW"/>
</dbReference>
<evidence type="ECO:0000313" key="7">
    <source>
        <dbReference type="EMBL" id="EIW74030.1"/>
    </source>
</evidence>
<dbReference type="InterPro" id="IPR036866">
    <property type="entry name" value="RibonucZ/Hydroxyglut_hydro"/>
</dbReference>
<dbReference type="SMART" id="SM00849">
    <property type="entry name" value="Lactamase_B"/>
    <property type="match status" value="1"/>
</dbReference>
<accession>R7SDS8</accession>
<dbReference type="Pfam" id="PF00753">
    <property type="entry name" value="Lactamase_B"/>
    <property type="match status" value="1"/>
</dbReference>
<evidence type="ECO:0000313" key="8">
    <source>
        <dbReference type="Proteomes" id="UP000053558"/>
    </source>
</evidence>
<sequence>MSAQHVTLPAPRPNQAYLEVSALDGGRFSYPAWWILEGIPKTSTERIHAPSLAFFLRHSQSGKQVLYDLGLPKDLSVLPSQLPEYVIGKGKFVELPEDNSDVQDALKRGGADLADVDAIFISHVHWDHLGDHRSFIKAKFVLGDASETLVTGEEHPQHKSGIVPPKALPTERVEYVADWNTTIGGLKASDYFGDGSLYVIDTPGHLQGHIALLARTSADGSWILLAGDAAHHKCILHLEKDFAYHDDGKGDVFCMHVEPDVTRDTIKKLKVFADTPRVHVQIAHEDVDEEVYLPGKFLPKE</sequence>
<gene>
    <name evidence="7" type="ORF">CONPUDRAFT_113739</name>
</gene>
<dbReference type="OrthoDB" id="10250730at2759"/>
<keyword evidence="3" id="KW-0479">Metal-binding</keyword>
<dbReference type="Proteomes" id="UP000053558">
    <property type="component" value="Unassembled WGS sequence"/>
</dbReference>
<keyword evidence="5" id="KW-0862">Zinc</keyword>
<feature type="domain" description="Metallo-beta-lactamase" evidence="6">
    <location>
        <begin position="50"/>
        <end position="256"/>
    </location>
</feature>
<name>R7SDS8_CONPW</name>
<dbReference type="RefSeq" id="XP_007775751.1">
    <property type="nucleotide sequence ID" value="XM_007777561.1"/>
</dbReference>
<evidence type="ECO:0000256" key="2">
    <source>
        <dbReference type="ARBA" id="ARBA00007749"/>
    </source>
</evidence>
<dbReference type="KEGG" id="cput:CONPUDRAFT_113739"/>
<evidence type="ECO:0000256" key="1">
    <source>
        <dbReference type="ARBA" id="ARBA00001947"/>
    </source>
</evidence>
<dbReference type="OMA" id="NGWRESA"/>
<keyword evidence="4 7" id="KW-0378">Hydrolase</keyword>
<evidence type="ECO:0000256" key="5">
    <source>
        <dbReference type="ARBA" id="ARBA00022833"/>
    </source>
</evidence>
<proteinExistence type="inferred from homology"/>
<dbReference type="PANTHER" id="PTHR42978">
    <property type="entry name" value="QUORUM-QUENCHING LACTONASE YTNP-RELATED-RELATED"/>
    <property type="match status" value="1"/>
</dbReference>
<evidence type="ECO:0000256" key="3">
    <source>
        <dbReference type="ARBA" id="ARBA00022723"/>
    </source>
</evidence>
<dbReference type="EMBL" id="JH711595">
    <property type="protein sequence ID" value="EIW74030.1"/>
    <property type="molecule type" value="Genomic_DNA"/>
</dbReference>
<evidence type="ECO:0000256" key="4">
    <source>
        <dbReference type="ARBA" id="ARBA00022801"/>
    </source>
</evidence>